<evidence type="ECO:0000256" key="1">
    <source>
        <dbReference type="SAM" id="Phobius"/>
    </source>
</evidence>
<feature type="transmembrane region" description="Helical" evidence="1">
    <location>
        <begin position="123"/>
        <end position="140"/>
    </location>
</feature>
<feature type="transmembrane region" description="Helical" evidence="1">
    <location>
        <begin position="92"/>
        <end position="111"/>
    </location>
</feature>
<evidence type="ECO:0000313" key="2">
    <source>
        <dbReference type="EMBL" id="WVX80655.1"/>
    </source>
</evidence>
<gene>
    <name evidence="2" type="ORF">R4Z09_25990</name>
</gene>
<sequence>MSFDFVANNLVSADDFDDREYEHYSEHGEGHDEDEGSYEEIGKMAGWRTAILMGSAGLLLPIRRSTKVIIKTLPSAKQLIISFSKTLGKSHIMIGILVLAAILAHGILMFINEGELELEGMIGLGSIIFMAVAALLGVYLAKNKSTRKVRTIHTTLMVLACLIGVFHIFIS</sequence>
<keyword evidence="1" id="KW-0812">Transmembrane</keyword>
<keyword evidence="1" id="KW-0472">Membrane</keyword>
<feature type="transmembrane region" description="Helical" evidence="1">
    <location>
        <begin position="152"/>
        <end position="170"/>
    </location>
</feature>
<evidence type="ECO:0008006" key="4">
    <source>
        <dbReference type="Google" id="ProtNLM"/>
    </source>
</evidence>
<proteinExistence type="predicted"/>
<keyword evidence="1" id="KW-1133">Transmembrane helix</keyword>
<reference evidence="2 3" key="1">
    <citation type="submission" date="2023-10" db="EMBL/GenBank/DDBJ databases">
        <title>Niallia locisalis sp.nov. isolated from a salt pond sample.</title>
        <authorList>
            <person name="Li X.-J."/>
            <person name="Dong L."/>
        </authorList>
    </citation>
    <scope>NUCLEOTIDE SEQUENCE [LARGE SCALE GENOMIC DNA]</scope>
    <source>
        <strain evidence="2 3">DSM 29761</strain>
    </source>
</reference>
<evidence type="ECO:0000313" key="3">
    <source>
        <dbReference type="Proteomes" id="UP001357223"/>
    </source>
</evidence>
<dbReference type="Proteomes" id="UP001357223">
    <property type="component" value="Chromosome"/>
</dbReference>
<feature type="transmembrane region" description="Helical" evidence="1">
    <location>
        <begin position="45"/>
        <end position="62"/>
    </location>
</feature>
<organism evidence="2 3">
    <name type="scientific">Niallia oryzisoli</name>
    <dbReference type="NCBI Taxonomy" id="1737571"/>
    <lineage>
        <taxon>Bacteria</taxon>
        <taxon>Bacillati</taxon>
        <taxon>Bacillota</taxon>
        <taxon>Bacilli</taxon>
        <taxon>Bacillales</taxon>
        <taxon>Bacillaceae</taxon>
        <taxon>Niallia</taxon>
    </lineage>
</organism>
<dbReference type="RefSeq" id="WP_338449586.1">
    <property type="nucleotide sequence ID" value="NZ_CP137640.1"/>
</dbReference>
<dbReference type="EMBL" id="CP137640">
    <property type="protein sequence ID" value="WVX80655.1"/>
    <property type="molecule type" value="Genomic_DNA"/>
</dbReference>
<keyword evidence="3" id="KW-1185">Reference proteome</keyword>
<name>A0ABZ2CA99_9BACI</name>
<accession>A0ABZ2CA99</accession>
<protein>
    <recommendedName>
        <fullName evidence="4">Cytochrome b561 domain-containing protein</fullName>
    </recommendedName>
</protein>